<keyword evidence="1" id="KW-1133">Transmembrane helix</keyword>
<dbReference type="SUPFAM" id="SSF52317">
    <property type="entry name" value="Class I glutamine amidotransferase-like"/>
    <property type="match status" value="1"/>
</dbReference>
<feature type="transmembrane region" description="Helical" evidence="1">
    <location>
        <begin position="630"/>
        <end position="653"/>
    </location>
</feature>
<dbReference type="Pfam" id="PF13709">
    <property type="entry name" value="DUF4159"/>
    <property type="match status" value="1"/>
</dbReference>
<feature type="transmembrane region" description="Helical" evidence="1">
    <location>
        <begin position="6"/>
        <end position="27"/>
    </location>
</feature>
<accession>A0A1G5YDA1</accession>
<dbReference type="NCBIfam" id="TIGR02226">
    <property type="entry name" value="two_anch"/>
    <property type="match status" value="1"/>
</dbReference>
<dbReference type="AlphaFoldDB" id="A0A1G5YDA1"/>
<dbReference type="RefSeq" id="WP_091579077.1">
    <property type="nucleotide sequence ID" value="NZ_FMXM01000009.1"/>
</dbReference>
<evidence type="ECO:0000313" key="5">
    <source>
        <dbReference type="Proteomes" id="UP000198588"/>
    </source>
</evidence>
<dbReference type="InterPro" id="IPR024163">
    <property type="entry name" value="Aerotolerance_reg_N"/>
</dbReference>
<dbReference type="Gene3D" id="3.40.50.12140">
    <property type="entry name" value="Domain of unknown function DUF4159"/>
    <property type="match status" value="1"/>
</dbReference>
<protein>
    <submittedName>
        <fullName evidence="4">N-terminal double-transmembrane domain-containing protein</fullName>
    </submittedName>
</protein>
<sequence length="940" mass="99753">MSWLPLSFGAPMVLWGLLALPVIWWLLRLTPPKPQSEIFPPLKILARVMKREETPQQSPWWLTLLRLLMAALVVAALAEPVFNPREKLPAEGAARALVIDNDWASAADWGKRVATAERLIADAGSNGVPVIIAFTAEKPNSEIGPFDAATALDRLRAAKPRPIPTNRPAVYARVAGVLDTLPGASVAVLADGLAAKGDEAAFNTLLSRNAARVVWATADRLSLTGLTAAENQVDGFALTAIRAPGDPAPAQVTAGAFDDKGRRIADATLTFAPGESTAAGTMAVPFELRNDFASIALDGERQAGAVRVLDESSKRRRVGLLSQAEADQAQPLLSPLYYIRRALQPFADLVEPSSADLADAIPQILDQKPAMIVMADIGTIPAQVRQRLVDWVDNGGTLVRFAGSRLAAAGNDDDLLPVRLRTGERSLGGALSWTSPQPVTEFPKAGPFADLAPPTEVTVTRQVLAEPTPDIVERTWAALADGTPLVTGLKKGKGTLVLFHVTPEATWSNLPISGSFVEMLRRLVQLSRNQGAAVASAEAAATSLAPYRMISADGSLVPPTPDARPLVPAAGSLPVTFENPPGLYGSETGVFAHNLLEATSTFAPLARPQITIPITSIQYAFDESHNLKGALVVAALALMLLDTLVVLWMGGLLSRRPRRAGAAATIAAILIALGALVGHADLARADDAKPGDQAAIEAISKTRIAYVLTGVPGDDSISRAGMEGLTRFLIEKTALEPGAPAGVDISKDELSFYPLIYWPIDPAAPLPSQAAIARIDAYMQQGGTVLFDTRDQFANGIGADSASPATERLRDILGNLNVPPLEPVPSDHVLTKSFFILPEFPGRFAGSPLWVEASLDASNAENRPVRTGDGVSPIMITANDFAGAWAVDENGDPLLPTVPADPMQRIYALRAGVNIMMYMLTGNYKSDQVHVPILLERLGQ</sequence>
<evidence type="ECO:0000256" key="1">
    <source>
        <dbReference type="SAM" id="Phobius"/>
    </source>
</evidence>
<dbReference type="STRING" id="1165689.SAMN02927914_03196"/>
<feature type="transmembrane region" description="Helical" evidence="1">
    <location>
        <begin position="660"/>
        <end position="680"/>
    </location>
</feature>
<dbReference type="Pfam" id="PF07584">
    <property type="entry name" value="BatA"/>
    <property type="match status" value="1"/>
</dbReference>
<evidence type="ECO:0000259" key="3">
    <source>
        <dbReference type="Pfam" id="PF13709"/>
    </source>
</evidence>
<reference evidence="4 5" key="1">
    <citation type="submission" date="2016-10" db="EMBL/GenBank/DDBJ databases">
        <authorList>
            <person name="de Groot N.N."/>
        </authorList>
    </citation>
    <scope>NUCLEOTIDE SEQUENCE [LARGE SCALE GENOMIC DNA]</scope>
    <source>
        <strain evidence="4 5">CGMCC 1.12097</strain>
    </source>
</reference>
<dbReference type="InterPro" id="IPR025297">
    <property type="entry name" value="DUF4159"/>
</dbReference>
<organism evidence="4 5">
    <name type="scientific">Mesorhizobium qingshengii</name>
    <dbReference type="NCBI Taxonomy" id="1165689"/>
    <lineage>
        <taxon>Bacteria</taxon>
        <taxon>Pseudomonadati</taxon>
        <taxon>Pseudomonadota</taxon>
        <taxon>Alphaproteobacteria</taxon>
        <taxon>Hyphomicrobiales</taxon>
        <taxon>Phyllobacteriaceae</taxon>
        <taxon>Mesorhizobium</taxon>
    </lineage>
</organism>
<dbReference type="PANTHER" id="PTHR37464:SF1">
    <property type="entry name" value="BLL2463 PROTEIN"/>
    <property type="match status" value="1"/>
</dbReference>
<dbReference type="Gene3D" id="3.40.50.880">
    <property type="match status" value="1"/>
</dbReference>
<feature type="transmembrane region" description="Helical" evidence="1">
    <location>
        <begin position="59"/>
        <end position="78"/>
    </location>
</feature>
<dbReference type="OrthoDB" id="9773014at2"/>
<name>A0A1G5YDA1_9HYPH</name>
<dbReference type="EMBL" id="FMXM01000009">
    <property type="protein sequence ID" value="SDA80721.1"/>
    <property type="molecule type" value="Genomic_DNA"/>
</dbReference>
<feature type="domain" description="Aerotolerance regulator N-terminal" evidence="2">
    <location>
        <begin position="6"/>
        <end position="80"/>
    </location>
</feature>
<feature type="domain" description="DUF4159" evidence="3">
    <location>
        <begin position="703"/>
        <end position="920"/>
    </location>
</feature>
<dbReference type="InterPro" id="IPR011933">
    <property type="entry name" value="Double_TM_dom"/>
</dbReference>
<gene>
    <name evidence="4" type="ORF">SAMN02927914_03196</name>
</gene>
<proteinExistence type="predicted"/>
<dbReference type="PANTHER" id="PTHR37464">
    <property type="entry name" value="BLL2463 PROTEIN"/>
    <property type="match status" value="1"/>
</dbReference>
<keyword evidence="1" id="KW-0472">Membrane</keyword>
<keyword evidence="1 4" id="KW-0812">Transmembrane</keyword>
<evidence type="ECO:0000313" key="4">
    <source>
        <dbReference type="EMBL" id="SDA80721.1"/>
    </source>
</evidence>
<dbReference type="Proteomes" id="UP000198588">
    <property type="component" value="Unassembled WGS sequence"/>
</dbReference>
<dbReference type="CDD" id="cd03143">
    <property type="entry name" value="A4_beta-galactosidase_middle_domain"/>
    <property type="match status" value="1"/>
</dbReference>
<dbReference type="InterPro" id="IPR029062">
    <property type="entry name" value="Class_I_gatase-like"/>
</dbReference>
<evidence type="ECO:0000259" key="2">
    <source>
        <dbReference type="Pfam" id="PF07584"/>
    </source>
</evidence>